<proteinExistence type="predicted"/>
<dbReference type="AlphaFoldDB" id="A0A0K2UZ56"/>
<reference evidence="1" key="1">
    <citation type="submission" date="2014-05" db="EMBL/GenBank/DDBJ databases">
        <authorList>
            <person name="Chronopoulou M."/>
        </authorList>
    </citation>
    <scope>NUCLEOTIDE SEQUENCE</scope>
    <source>
        <tissue evidence="1">Whole organism</tissue>
    </source>
</reference>
<evidence type="ECO:0000313" key="1">
    <source>
        <dbReference type="EMBL" id="CDW43543.1"/>
    </source>
</evidence>
<dbReference type="EMBL" id="HACA01026182">
    <property type="protein sequence ID" value="CDW43543.1"/>
    <property type="molecule type" value="Transcribed_RNA"/>
</dbReference>
<sequence length="18" mass="2031">MRSVKTAKLDPEEIKNTA</sequence>
<name>A0A0K2UZ56_LEPSM</name>
<accession>A0A0K2UZ56</accession>
<organism evidence="1">
    <name type="scientific">Lepeophtheirus salmonis</name>
    <name type="common">Salmon louse</name>
    <name type="synonym">Caligus salmonis</name>
    <dbReference type="NCBI Taxonomy" id="72036"/>
    <lineage>
        <taxon>Eukaryota</taxon>
        <taxon>Metazoa</taxon>
        <taxon>Ecdysozoa</taxon>
        <taxon>Arthropoda</taxon>
        <taxon>Crustacea</taxon>
        <taxon>Multicrustacea</taxon>
        <taxon>Hexanauplia</taxon>
        <taxon>Copepoda</taxon>
        <taxon>Siphonostomatoida</taxon>
        <taxon>Caligidae</taxon>
        <taxon>Lepeophtheirus</taxon>
    </lineage>
</organism>
<protein>
    <submittedName>
        <fullName evidence="1">Uncharacterized protein</fullName>
    </submittedName>
</protein>